<dbReference type="EMBL" id="JAFCMP010000525">
    <property type="protein sequence ID" value="KAG5177540.1"/>
    <property type="molecule type" value="Genomic_DNA"/>
</dbReference>
<evidence type="ECO:0000313" key="2">
    <source>
        <dbReference type="EMBL" id="KAG5177540.1"/>
    </source>
</evidence>
<proteinExistence type="predicted"/>
<feature type="signal peptide" evidence="1">
    <location>
        <begin position="1"/>
        <end position="25"/>
    </location>
</feature>
<accession>A0A835YLT4</accession>
<keyword evidence="1" id="KW-0732">Signal</keyword>
<dbReference type="PANTHER" id="PTHR34407:SF1">
    <property type="entry name" value="SGNH HYDROLASE-TYPE ESTERASE DOMAIN-CONTAINING PROTEIN"/>
    <property type="match status" value="1"/>
</dbReference>
<dbReference type="PANTHER" id="PTHR34407">
    <property type="entry name" value="EXPRESSED PROTEIN"/>
    <property type="match status" value="1"/>
</dbReference>
<organism evidence="2 3">
    <name type="scientific">Tribonema minus</name>
    <dbReference type="NCBI Taxonomy" id="303371"/>
    <lineage>
        <taxon>Eukaryota</taxon>
        <taxon>Sar</taxon>
        <taxon>Stramenopiles</taxon>
        <taxon>Ochrophyta</taxon>
        <taxon>PX clade</taxon>
        <taxon>Xanthophyceae</taxon>
        <taxon>Tribonematales</taxon>
        <taxon>Tribonemataceae</taxon>
        <taxon>Tribonema</taxon>
    </lineage>
</organism>
<reference evidence="2" key="1">
    <citation type="submission" date="2021-02" db="EMBL/GenBank/DDBJ databases">
        <title>First Annotated Genome of the Yellow-green Alga Tribonema minus.</title>
        <authorList>
            <person name="Mahan K.M."/>
        </authorList>
    </citation>
    <scope>NUCLEOTIDE SEQUENCE</scope>
    <source>
        <strain evidence="2">UTEX B ZZ1240</strain>
    </source>
</reference>
<dbReference type="OrthoDB" id="544608at2759"/>
<sequence length="605" mass="66113">MRTALELALSCGVACVLFRCGSVAAARALPTLDAELQDRFALPPSASATEQWANAHIERMRAHYPPDRLFENSLKLRGEVTDLQLEPFFRKCVTPGSAVRVGAIGGSITHAPTSYVWSLGALLGEMCPHANVTALNGARSSHGALTLGLCARAVTHAALDVAVAEFALNDLGQYTRAEGAFRGQFSALPYELMMRNAFTHESAQEAHEEVGRRYGVTGLSLRDLVWPYFTAKRAPYAARGDVCSDLHHPNAQFQHFTAELVLLYIAERFVEWATRVRSGEASNATRGLAPLALPPPLHPELERFDLTHGGFECALVGAPSIKMPGRLPEMPVMSGWRVTEFPQCIQRHLYAYLSFCELFCTLHIHRVFEPARGPERTLPPRGAAPAAHAVDTVASTRKTGETCAQITDLRKASAFLPVHTEQGVVMLSNCFRPGPPAMPKDHGPAFNLNLLVGDAPPYRRLPLELVSVLAGNYETFQVEPPLPAGNHTLEQRSDPGLCPDTFETAGASRARRRRRVHPCCSSARRYEGLALCSPTARTAVTLGQTLLRRSAPAKQILLMSLASPAAAARHRHGSGFARAEVVRTTRLQLRSKTRVDVMPMERLLQ</sequence>
<dbReference type="Proteomes" id="UP000664859">
    <property type="component" value="Unassembled WGS sequence"/>
</dbReference>
<name>A0A835YLT4_9STRA</name>
<gene>
    <name evidence="2" type="ORF">JKP88DRAFT_332825</name>
</gene>
<keyword evidence="3" id="KW-1185">Reference proteome</keyword>
<evidence type="ECO:0000256" key="1">
    <source>
        <dbReference type="SAM" id="SignalP"/>
    </source>
</evidence>
<dbReference type="SUPFAM" id="SSF52266">
    <property type="entry name" value="SGNH hydrolase"/>
    <property type="match status" value="1"/>
</dbReference>
<comment type="caution">
    <text evidence="2">The sequence shown here is derived from an EMBL/GenBank/DDBJ whole genome shotgun (WGS) entry which is preliminary data.</text>
</comment>
<feature type="chain" id="PRO_5032571746" evidence="1">
    <location>
        <begin position="26"/>
        <end position="605"/>
    </location>
</feature>
<dbReference type="AlphaFoldDB" id="A0A835YLT4"/>
<evidence type="ECO:0000313" key="3">
    <source>
        <dbReference type="Proteomes" id="UP000664859"/>
    </source>
</evidence>
<protein>
    <submittedName>
        <fullName evidence="2">Uncharacterized protein</fullName>
    </submittedName>
</protein>